<dbReference type="EMBL" id="LSRX01000919">
    <property type="protein sequence ID" value="OLP86378.1"/>
    <property type="molecule type" value="Genomic_DNA"/>
</dbReference>
<dbReference type="OrthoDB" id="10267830at2759"/>
<dbReference type="AlphaFoldDB" id="A0A1Q9CTX8"/>
<evidence type="ECO:0000313" key="3">
    <source>
        <dbReference type="Proteomes" id="UP000186817"/>
    </source>
</evidence>
<sequence length="337" mass="34662">MCPRPNTDDTNLLIFNLASHTGSDLSGAATPEQELLEKATGPIKEGFVDKDATAWLAFERAEERDDATALYNDFNGGEISGESIEVELLSDSEPLGGMPEPASMHCKAPASRVISTAACENSSMSGGPPPAALLQFLGEAPSAAALRRPSSGAAHAQPPRGLGEDSSPDSMGLPYEDGGFDDCAEYSGAMTAETELLANGPATSAGGTAKARSQKPVRPAKPPKAAAEPTKAPACAGYAPPAPGKRTSSKPPEIEDFSKTTTPLPEGALRMLGEALSVACTAGQARTRPRSGSRSRGLANSGSMRDLDETPPTTAASATVDYDPMGSSGRRRFGGRG</sequence>
<comment type="caution">
    <text evidence="2">The sequence shown here is derived from an EMBL/GenBank/DDBJ whole genome shotgun (WGS) entry which is preliminary data.</text>
</comment>
<feature type="compositionally biased region" description="Low complexity" evidence="1">
    <location>
        <begin position="223"/>
        <end position="239"/>
    </location>
</feature>
<evidence type="ECO:0000256" key="1">
    <source>
        <dbReference type="SAM" id="MobiDB-lite"/>
    </source>
</evidence>
<reference evidence="2 3" key="1">
    <citation type="submission" date="2016-02" db="EMBL/GenBank/DDBJ databases">
        <title>Genome analysis of coral dinoflagellate symbionts highlights evolutionary adaptations to a symbiotic lifestyle.</title>
        <authorList>
            <person name="Aranda M."/>
            <person name="Li Y."/>
            <person name="Liew Y.J."/>
            <person name="Baumgarten S."/>
            <person name="Simakov O."/>
            <person name="Wilson M."/>
            <person name="Piel J."/>
            <person name="Ashoor H."/>
            <person name="Bougouffa S."/>
            <person name="Bajic V.B."/>
            <person name="Ryu T."/>
            <person name="Ravasi T."/>
            <person name="Bayer T."/>
            <person name="Micklem G."/>
            <person name="Kim H."/>
            <person name="Bhak J."/>
            <person name="Lajeunesse T.C."/>
            <person name="Voolstra C.R."/>
        </authorList>
    </citation>
    <scope>NUCLEOTIDE SEQUENCE [LARGE SCALE GENOMIC DNA]</scope>
    <source>
        <strain evidence="2 3">CCMP2467</strain>
    </source>
</reference>
<keyword evidence="3" id="KW-1185">Reference proteome</keyword>
<feature type="region of interest" description="Disordered" evidence="1">
    <location>
        <begin position="194"/>
        <end position="264"/>
    </location>
</feature>
<feature type="compositionally biased region" description="Low complexity" evidence="1">
    <location>
        <begin position="143"/>
        <end position="154"/>
    </location>
</feature>
<organism evidence="2 3">
    <name type="scientific">Symbiodinium microadriaticum</name>
    <name type="common">Dinoflagellate</name>
    <name type="synonym">Zooxanthella microadriatica</name>
    <dbReference type="NCBI Taxonomy" id="2951"/>
    <lineage>
        <taxon>Eukaryota</taxon>
        <taxon>Sar</taxon>
        <taxon>Alveolata</taxon>
        <taxon>Dinophyceae</taxon>
        <taxon>Suessiales</taxon>
        <taxon>Symbiodiniaceae</taxon>
        <taxon>Symbiodinium</taxon>
    </lineage>
</organism>
<dbReference type="OMA" id="CAEYSGA"/>
<accession>A0A1Q9CTX8</accession>
<proteinExistence type="predicted"/>
<dbReference type="Proteomes" id="UP000186817">
    <property type="component" value="Unassembled WGS sequence"/>
</dbReference>
<feature type="region of interest" description="Disordered" evidence="1">
    <location>
        <begin position="143"/>
        <end position="179"/>
    </location>
</feature>
<feature type="region of interest" description="Disordered" evidence="1">
    <location>
        <begin position="280"/>
        <end position="337"/>
    </location>
</feature>
<gene>
    <name evidence="2" type="ORF">AK812_SmicGene32522</name>
</gene>
<protein>
    <submittedName>
        <fullName evidence="2">Uncharacterized protein</fullName>
    </submittedName>
</protein>
<name>A0A1Q9CTX8_SYMMI</name>
<evidence type="ECO:0000313" key="2">
    <source>
        <dbReference type="EMBL" id="OLP86378.1"/>
    </source>
</evidence>